<feature type="transmembrane region" description="Helical" evidence="12">
    <location>
        <begin position="74"/>
        <end position="95"/>
    </location>
</feature>
<comment type="similarity">
    <text evidence="3">Belongs to the LTA synthase family.</text>
</comment>
<evidence type="ECO:0000256" key="12">
    <source>
        <dbReference type="SAM" id="Phobius"/>
    </source>
</evidence>
<dbReference type="AlphaFoldDB" id="A0A1M4U6E9"/>
<dbReference type="InterPro" id="IPR050448">
    <property type="entry name" value="OpgB/LTA_synthase_biosynth"/>
</dbReference>
<keyword evidence="6 12" id="KW-1133">Transmembrane helix</keyword>
<comment type="subcellular location">
    <subcellularLocation>
        <location evidence="1">Cell membrane</location>
        <topology evidence="1">Multi-pass membrane protein</topology>
    </subcellularLocation>
</comment>
<evidence type="ECO:0000256" key="9">
    <source>
        <dbReference type="PIRSR" id="PIRSR005091-2"/>
    </source>
</evidence>
<name>A0A1M4U6E9_9LACT</name>
<dbReference type="PIRSF" id="PIRSF005091">
    <property type="entry name" value="Mmb_sulf_HI1246"/>
    <property type="match status" value="1"/>
</dbReference>
<keyword evidence="15" id="KW-1185">Reference proteome</keyword>
<feature type="compositionally biased region" description="Polar residues" evidence="11">
    <location>
        <begin position="671"/>
        <end position="690"/>
    </location>
</feature>
<keyword evidence="4" id="KW-1003">Cell membrane</keyword>
<dbReference type="Gene3D" id="3.40.720.10">
    <property type="entry name" value="Alkaline Phosphatase, subunit A"/>
    <property type="match status" value="1"/>
</dbReference>
<dbReference type="GO" id="GO:0046872">
    <property type="term" value="F:metal ion binding"/>
    <property type="evidence" value="ECO:0007669"/>
    <property type="project" value="UniProtKB-KW"/>
</dbReference>
<reference evidence="14 15" key="1">
    <citation type="submission" date="2016-11" db="EMBL/GenBank/DDBJ databases">
        <authorList>
            <person name="Jaros S."/>
            <person name="Januszkiewicz K."/>
            <person name="Wedrychowicz H."/>
        </authorList>
    </citation>
    <scope>NUCLEOTIDE SEQUENCE [LARGE SCALE GENOMIC DNA]</scope>
    <source>
        <strain evidence="14 15">DSM 15692</strain>
    </source>
</reference>
<keyword evidence="5 12" id="KW-0812">Transmembrane</keyword>
<dbReference type="SUPFAM" id="SSF53649">
    <property type="entry name" value="Alkaline phosphatase-like"/>
    <property type="match status" value="1"/>
</dbReference>
<feature type="transmembrane region" description="Helical" evidence="12">
    <location>
        <begin position="123"/>
        <end position="149"/>
    </location>
</feature>
<dbReference type="PANTHER" id="PTHR47371:SF3">
    <property type="entry name" value="PHOSPHOGLYCEROL TRANSFERASE I"/>
    <property type="match status" value="1"/>
</dbReference>
<feature type="binding site" evidence="10">
    <location>
        <position position="498"/>
    </location>
    <ligand>
        <name>Mn(2+)</name>
        <dbReference type="ChEBI" id="CHEBI:29035"/>
    </ligand>
</feature>
<feature type="transmembrane region" description="Helical" evidence="12">
    <location>
        <begin position="47"/>
        <end position="67"/>
    </location>
</feature>
<dbReference type="InterPro" id="IPR017850">
    <property type="entry name" value="Alkaline_phosphatase_core_sf"/>
</dbReference>
<keyword evidence="9" id="KW-0479">Metal-binding</keyword>
<dbReference type="InterPro" id="IPR012160">
    <property type="entry name" value="LtaS-like"/>
</dbReference>
<evidence type="ECO:0000256" key="6">
    <source>
        <dbReference type="ARBA" id="ARBA00022989"/>
    </source>
</evidence>
<dbReference type="CDD" id="cd16015">
    <property type="entry name" value="LTA_synthase"/>
    <property type="match status" value="1"/>
</dbReference>
<feature type="compositionally biased region" description="Basic and acidic residues" evidence="11">
    <location>
        <begin position="736"/>
        <end position="747"/>
    </location>
</feature>
<feature type="binding site" evidence="9">
    <location>
        <position position="438"/>
    </location>
    <ligand>
        <name>substrate</name>
    </ligand>
</feature>
<evidence type="ECO:0000256" key="1">
    <source>
        <dbReference type="ARBA" id="ARBA00004651"/>
    </source>
</evidence>
<feature type="active site" evidence="8">
    <location>
        <position position="321"/>
    </location>
</feature>
<proteinExistence type="inferred from homology"/>
<evidence type="ECO:0000256" key="10">
    <source>
        <dbReference type="PIRSR" id="PIRSR005091-3"/>
    </source>
</evidence>
<feature type="region of interest" description="Disordered" evidence="11">
    <location>
        <begin position="671"/>
        <end position="747"/>
    </location>
</feature>
<accession>A0A1M4U6E9</accession>
<dbReference type="STRING" id="1121025.SAMN02745249_00604"/>
<dbReference type="EMBL" id="FQUF01000007">
    <property type="protein sequence ID" value="SHE52332.1"/>
    <property type="molecule type" value="Genomic_DNA"/>
</dbReference>
<comment type="pathway">
    <text evidence="2">Cell wall biogenesis; lipoteichoic acid biosynthesis.</text>
</comment>
<dbReference type="PANTHER" id="PTHR47371">
    <property type="entry name" value="LIPOTEICHOIC ACID SYNTHASE"/>
    <property type="match status" value="1"/>
</dbReference>
<feature type="transmembrane region" description="Helical" evidence="12">
    <location>
        <begin position="170"/>
        <end position="190"/>
    </location>
</feature>
<protein>
    <submittedName>
        <fullName evidence="14">Lipoteichoic acid synthase</fullName>
    </submittedName>
</protein>
<sequence>MNFLKEKLPNKNRIIFFVLALILFWAKTMLAYYTEFNLGVSGPVQTFILWINPFATSMVLLSLSLYFKDTKKSGYSMLVMYFIISLLLYINVLYYREFADFMTLSTILGNLGLEGGSNVSSGLISSFFVMLRVWDIAYWVDFAFLTWLIRRKVKASETNVIQEKKPFYKRYAVAASLSGLALLFGNLVLAESDRSQLLTRTFDRNYIVKYLGINFYTGYDAYQTVRNNRIRAQADEGDLNEVFEFAKENNAVPNDEYFGLAEGRNVITLVLESGQQFMMDYDLEDEDGNSYEVTPFLNSLYHDDSTISFDNFFHQTGQGKSSDAEVLAENSLFGLPEGSAFHTLGSDNTFHAAPKILGEEKGYTTAAFHGNTGTFWNRTGTYKNLGYDYFFDSQYYDMGEGRTLDYGLKDKLFFHDSVEYIEQLPQPFYSKFLTLTNHFPYPLEEENASIPKANTQDDTVNSYFQTMRYTDEAFEEFFTWLKDSGLYDNSIIVIFGDHYGNSNMRNPYLAPLLGYDADEWGDFENVQMQRVPLMFHIPGYSDGEIKETYGGQVDLLPTLLHLLGVETDSYLFMGQDLLSEENEELVPFRNGNVLTPNYHFIGSHIYDAETGEILDDTLSEEEITELKERADHGRERLTNSDKLLSLDLLRFYQPKALESWEPNTYQYQDQMSDLKNNPKSDTSLISQHGGESTADLYETNAPELDENQEDDMIDPSDDEENLDEENNSDNVENNQEVDRDQNSDTTK</sequence>
<dbReference type="InterPro" id="IPR000917">
    <property type="entry name" value="Sulfatase_N"/>
</dbReference>
<feature type="binding site" evidence="10">
    <location>
        <position position="497"/>
    </location>
    <ligand>
        <name>Mn(2+)</name>
        <dbReference type="ChEBI" id="CHEBI:29035"/>
    </ligand>
</feature>
<organism evidence="14 15">
    <name type="scientific">Atopostipes suicloacalis DSM 15692</name>
    <dbReference type="NCBI Taxonomy" id="1121025"/>
    <lineage>
        <taxon>Bacteria</taxon>
        <taxon>Bacillati</taxon>
        <taxon>Bacillota</taxon>
        <taxon>Bacilli</taxon>
        <taxon>Lactobacillales</taxon>
        <taxon>Carnobacteriaceae</taxon>
        <taxon>Atopostipes</taxon>
    </lineage>
</organism>
<evidence type="ECO:0000313" key="14">
    <source>
        <dbReference type="EMBL" id="SHE52332.1"/>
    </source>
</evidence>
<keyword evidence="7 12" id="KW-0472">Membrane</keyword>
<feature type="binding site" evidence="10">
    <location>
        <position position="272"/>
    </location>
    <ligand>
        <name>Mn(2+)</name>
        <dbReference type="ChEBI" id="CHEBI:29035"/>
    </ligand>
</feature>
<dbReference type="GO" id="GO:0005886">
    <property type="term" value="C:plasma membrane"/>
    <property type="evidence" value="ECO:0007669"/>
    <property type="project" value="UniProtKB-SubCell"/>
</dbReference>
<gene>
    <name evidence="14" type="ORF">SAMN02745249_00604</name>
</gene>
<dbReference type="RefSeq" id="WP_073296171.1">
    <property type="nucleotide sequence ID" value="NZ_FQUF01000007.1"/>
</dbReference>
<keyword evidence="9" id="KW-0464">Manganese</keyword>
<feature type="compositionally biased region" description="Acidic residues" evidence="11">
    <location>
        <begin position="703"/>
        <end position="727"/>
    </location>
</feature>
<evidence type="ECO:0000256" key="2">
    <source>
        <dbReference type="ARBA" id="ARBA00004936"/>
    </source>
</evidence>
<feature type="domain" description="Sulfatase N-terminal" evidence="13">
    <location>
        <begin position="265"/>
        <end position="565"/>
    </location>
</feature>
<evidence type="ECO:0000256" key="4">
    <source>
        <dbReference type="ARBA" id="ARBA00022475"/>
    </source>
</evidence>
<evidence type="ECO:0000256" key="7">
    <source>
        <dbReference type="ARBA" id="ARBA00023136"/>
    </source>
</evidence>
<evidence type="ECO:0000256" key="11">
    <source>
        <dbReference type="SAM" id="MobiDB-lite"/>
    </source>
</evidence>
<evidence type="ECO:0000313" key="15">
    <source>
        <dbReference type="Proteomes" id="UP000184128"/>
    </source>
</evidence>
<evidence type="ECO:0000259" key="13">
    <source>
        <dbReference type="Pfam" id="PF00884"/>
    </source>
</evidence>
<dbReference type="Proteomes" id="UP000184128">
    <property type="component" value="Unassembled WGS sequence"/>
</dbReference>
<evidence type="ECO:0000256" key="8">
    <source>
        <dbReference type="PIRSR" id="PIRSR005091-1"/>
    </source>
</evidence>
<evidence type="ECO:0000256" key="5">
    <source>
        <dbReference type="ARBA" id="ARBA00022692"/>
    </source>
</evidence>
<dbReference type="Pfam" id="PF00884">
    <property type="entry name" value="Sulfatase"/>
    <property type="match status" value="1"/>
</dbReference>
<dbReference type="Gene3D" id="3.30.1120.170">
    <property type="match status" value="1"/>
</dbReference>
<evidence type="ECO:0000256" key="3">
    <source>
        <dbReference type="ARBA" id="ARBA00009983"/>
    </source>
</evidence>